<dbReference type="Proteomes" id="UP000296216">
    <property type="component" value="Chromosome"/>
</dbReference>
<protein>
    <submittedName>
        <fullName evidence="1">Uncharacterized protein</fullName>
    </submittedName>
</protein>
<evidence type="ECO:0000313" key="3">
    <source>
        <dbReference type="Proteomes" id="UP000296216"/>
    </source>
</evidence>
<reference evidence="1" key="3">
    <citation type="journal article" name="MicrobiologyOpen">
        <title>Whole-genome comparison between the type strain of Halobacterium salinarum (DSM 3754(T)) and the laboratory strains R1 and NRC-1.</title>
        <authorList>
            <person name="Pfeiffer F."/>
            <person name="Losensky G."/>
            <person name="Marchfelder A."/>
            <person name="Habermann B."/>
            <person name="Dyall-Smith M."/>
        </authorList>
    </citation>
    <scope>NUCLEOTIDE SEQUENCE</scope>
    <source>
        <strain evidence="1">91-R6</strain>
    </source>
</reference>
<proteinExistence type="predicted"/>
<dbReference type="EMBL" id="CP038631">
    <property type="protein sequence ID" value="QCC44402.1"/>
    <property type="molecule type" value="Genomic_DNA"/>
</dbReference>
<gene>
    <name evidence="2" type="ORF">APQ99_01187</name>
    <name evidence="1" type="ORF">HBSAL_03385</name>
</gene>
<evidence type="ECO:0000313" key="1">
    <source>
        <dbReference type="EMBL" id="QCC44402.1"/>
    </source>
</evidence>
<dbReference type="RefSeq" id="WP_012289193.1">
    <property type="nucleotide sequence ID" value="NZ_VRYN01000002.1"/>
</dbReference>
<dbReference type="Proteomes" id="UP000323075">
    <property type="component" value="Unassembled WGS sequence"/>
</dbReference>
<organism evidence="1 3">
    <name type="scientific">Halobacterium salinarum (strain ATCC 33171 / DSM 3754 / JCM 8978 / NBRC 102687 / NCIMB 764 / 91-R6)</name>
    <dbReference type="NCBI Taxonomy" id="2597657"/>
    <lineage>
        <taxon>Archaea</taxon>
        <taxon>Methanobacteriati</taxon>
        <taxon>Methanobacteriota</taxon>
        <taxon>Stenosarchaea group</taxon>
        <taxon>Halobacteria</taxon>
        <taxon>Halobacteriales</taxon>
        <taxon>Halobacteriaceae</taxon>
        <taxon>Halobacterium</taxon>
    </lineage>
</organism>
<dbReference type="EMBL" id="VRYN01000002">
    <property type="protein sequence ID" value="TYO76550.1"/>
    <property type="molecule type" value="Genomic_DNA"/>
</dbReference>
<evidence type="ECO:0000313" key="4">
    <source>
        <dbReference type="Proteomes" id="UP000323075"/>
    </source>
</evidence>
<accession>A0A4D6GVN5</accession>
<reference evidence="2 4" key="2">
    <citation type="submission" date="2019-07" db="EMBL/GenBank/DDBJ databases">
        <title>Genomic Encyclopedia of Archaeal and Bacterial Type Strains, Phase II (KMG-II): from individual species to whole genera.</title>
        <authorList>
            <person name="Goeker M."/>
        </authorList>
    </citation>
    <scope>NUCLEOTIDE SEQUENCE [LARGE SCALE GENOMIC DNA]</scope>
    <source>
        <strain evidence="2 4">DSM 3754</strain>
    </source>
</reference>
<sequence>MAAIGGLFEIAGQIASICAASATVLLASLTAQYADQTEKLVSETEKDRQSRLKPKEEENKREVHALRRALYEEIYKIQYFESLTENYSVGNSVLGIATPNKIYELNTSKIGLLRVLLKLIFINLSDSNGGW</sequence>
<reference evidence="1 3" key="1">
    <citation type="journal article" date="2019" name="Microbiol. Resour. Announc.">
        <title>The Genome Sequence of the Halobacterium salinarum Type Strain Is Closely Related to That of Laboratory Strains NRC-1 and R1.</title>
        <authorList>
            <person name="Pfeiffer F."/>
            <person name="Marchfelder A."/>
            <person name="Habermann B."/>
            <person name="Dyall-Smith M.L."/>
        </authorList>
    </citation>
    <scope>NUCLEOTIDE SEQUENCE [LARGE SCALE GENOMIC DNA]</scope>
    <source>
        <strain evidence="1">91-R6</strain>
        <strain evidence="3">ATCC 33171 / DSM 3754 / JCM 8978 / NBRC 102687 / NCIMB 764 / 91-R6</strain>
    </source>
</reference>
<dbReference type="GeneID" id="68693500"/>
<dbReference type="AlphaFoldDB" id="A0A4D6GVN5"/>
<name>A0A4D6GVN5_HALS9</name>
<evidence type="ECO:0000313" key="2">
    <source>
        <dbReference type="EMBL" id="TYO76550.1"/>
    </source>
</evidence>